<comment type="similarity">
    <text evidence="2">Belongs to the SURF4 family.</text>
</comment>
<evidence type="ECO:0000256" key="7">
    <source>
        <dbReference type="SAM" id="Phobius"/>
    </source>
</evidence>
<evidence type="ECO:0000256" key="6">
    <source>
        <dbReference type="SAM" id="MobiDB-lite"/>
    </source>
</evidence>
<keyword evidence="4 7" id="KW-1133">Transmembrane helix</keyword>
<feature type="transmembrane region" description="Helical" evidence="7">
    <location>
        <begin position="236"/>
        <end position="256"/>
    </location>
</feature>
<feature type="transmembrane region" description="Helical" evidence="7">
    <location>
        <begin position="300"/>
        <end position="319"/>
    </location>
</feature>
<name>A0AA39UJ10_9AGAR</name>
<feature type="transmembrane region" description="Helical" evidence="7">
    <location>
        <begin position="173"/>
        <end position="192"/>
    </location>
</feature>
<gene>
    <name evidence="8" type="ORF">IW261DRAFT_1146823</name>
</gene>
<evidence type="ECO:0000256" key="2">
    <source>
        <dbReference type="ARBA" id="ARBA00006945"/>
    </source>
</evidence>
<dbReference type="InterPro" id="IPR002995">
    <property type="entry name" value="Surf4"/>
</dbReference>
<sequence>MSSRINIARPQSGSYSVDPHGLSNSRPSSGYRAANPEDPLEKLRTISKTIEDNIEIYTQPLKPHLPAIGRFLIVVTFLEDALRIVTQWGDQIWYLQHHRKFPWGISHFFLILNVIVSLLFTVQMAVFTRSQTMLSASSAVILKRYTEYAVAGLLAVVIIQGFGYGLIFDMTFFLRNLSVIGGLFMVFSDSMVTRKKLFAGIPTISETDRKKYFLLAGRVLLIFLFLGFIIQGKWSIARVFVSIVGLVACIMVAVGFKAKWSAAFLVIVLSSFNVFANNWWSVPSAHPQRDFLKYDFFQTLSIVGGLILLVNMGPGGLSVDEKKKTY</sequence>
<feature type="region of interest" description="Disordered" evidence="6">
    <location>
        <begin position="1"/>
        <end position="36"/>
    </location>
</feature>
<comment type="subcellular location">
    <subcellularLocation>
        <location evidence="1">Membrane</location>
        <topology evidence="1">Multi-pass membrane protein</topology>
    </subcellularLocation>
</comment>
<feature type="transmembrane region" description="Helical" evidence="7">
    <location>
        <begin position="212"/>
        <end position="230"/>
    </location>
</feature>
<dbReference type="GO" id="GO:0016020">
    <property type="term" value="C:membrane"/>
    <property type="evidence" value="ECO:0007669"/>
    <property type="project" value="UniProtKB-SubCell"/>
</dbReference>
<dbReference type="EMBL" id="JAUEPR010000009">
    <property type="protein sequence ID" value="KAK0480855.1"/>
    <property type="molecule type" value="Genomic_DNA"/>
</dbReference>
<accession>A0AA39UJ10</accession>
<feature type="compositionally biased region" description="Polar residues" evidence="6">
    <location>
        <begin position="1"/>
        <end position="15"/>
    </location>
</feature>
<feature type="transmembrane region" description="Helical" evidence="7">
    <location>
        <begin position="148"/>
        <end position="167"/>
    </location>
</feature>
<feature type="transmembrane region" description="Helical" evidence="7">
    <location>
        <begin position="263"/>
        <end position="280"/>
    </location>
</feature>
<evidence type="ECO:0000256" key="4">
    <source>
        <dbReference type="ARBA" id="ARBA00022989"/>
    </source>
</evidence>
<reference evidence="8" key="1">
    <citation type="submission" date="2023-06" db="EMBL/GenBank/DDBJ databases">
        <authorList>
            <consortium name="Lawrence Berkeley National Laboratory"/>
            <person name="Ahrendt S."/>
            <person name="Sahu N."/>
            <person name="Indic B."/>
            <person name="Wong-Bajracharya J."/>
            <person name="Merenyi Z."/>
            <person name="Ke H.-M."/>
            <person name="Monk M."/>
            <person name="Kocsube S."/>
            <person name="Drula E."/>
            <person name="Lipzen A."/>
            <person name="Balint B."/>
            <person name="Henrissat B."/>
            <person name="Andreopoulos B."/>
            <person name="Martin F.M."/>
            <person name="Harder C.B."/>
            <person name="Rigling D."/>
            <person name="Ford K.L."/>
            <person name="Foster G.D."/>
            <person name="Pangilinan J."/>
            <person name="Papanicolaou A."/>
            <person name="Barry K."/>
            <person name="LaButti K."/>
            <person name="Viragh M."/>
            <person name="Koriabine M."/>
            <person name="Yan M."/>
            <person name="Riley R."/>
            <person name="Champramary S."/>
            <person name="Plett K.L."/>
            <person name="Tsai I.J."/>
            <person name="Slot J."/>
            <person name="Sipos G."/>
            <person name="Plett J."/>
            <person name="Nagy L.G."/>
            <person name="Grigoriev I.V."/>
        </authorList>
    </citation>
    <scope>NUCLEOTIDE SEQUENCE</scope>
    <source>
        <strain evidence="8">ICMP 16352</strain>
    </source>
</reference>
<keyword evidence="9" id="KW-1185">Reference proteome</keyword>
<protein>
    <submittedName>
        <fullName evidence="8">SURF4 family-domain-containing protein</fullName>
    </submittedName>
</protein>
<feature type="transmembrane region" description="Helical" evidence="7">
    <location>
        <begin position="105"/>
        <end position="127"/>
    </location>
</feature>
<comment type="caution">
    <text evidence="8">The sequence shown here is derived from an EMBL/GenBank/DDBJ whole genome shotgun (WGS) entry which is preliminary data.</text>
</comment>
<evidence type="ECO:0000256" key="3">
    <source>
        <dbReference type="ARBA" id="ARBA00022692"/>
    </source>
</evidence>
<proteinExistence type="inferred from homology"/>
<evidence type="ECO:0000313" key="8">
    <source>
        <dbReference type="EMBL" id="KAK0480855.1"/>
    </source>
</evidence>
<evidence type="ECO:0000256" key="1">
    <source>
        <dbReference type="ARBA" id="ARBA00004141"/>
    </source>
</evidence>
<keyword evidence="3 7" id="KW-0812">Transmembrane</keyword>
<dbReference type="AlphaFoldDB" id="A0AA39UJ10"/>
<dbReference type="Proteomes" id="UP001175227">
    <property type="component" value="Unassembled WGS sequence"/>
</dbReference>
<evidence type="ECO:0000313" key="9">
    <source>
        <dbReference type="Proteomes" id="UP001175227"/>
    </source>
</evidence>
<keyword evidence="5 7" id="KW-0472">Membrane</keyword>
<evidence type="ECO:0000256" key="5">
    <source>
        <dbReference type="ARBA" id="ARBA00023136"/>
    </source>
</evidence>
<dbReference type="Pfam" id="PF02077">
    <property type="entry name" value="SURF4"/>
    <property type="match status" value="1"/>
</dbReference>
<organism evidence="8 9">
    <name type="scientific">Armillaria novae-zelandiae</name>
    <dbReference type="NCBI Taxonomy" id="153914"/>
    <lineage>
        <taxon>Eukaryota</taxon>
        <taxon>Fungi</taxon>
        <taxon>Dikarya</taxon>
        <taxon>Basidiomycota</taxon>
        <taxon>Agaricomycotina</taxon>
        <taxon>Agaricomycetes</taxon>
        <taxon>Agaricomycetidae</taxon>
        <taxon>Agaricales</taxon>
        <taxon>Marasmiineae</taxon>
        <taxon>Physalacriaceae</taxon>
        <taxon>Armillaria</taxon>
    </lineage>
</organism>